<dbReference type="GO" id="GO:0071555">
    <property type="term" value="P:cell wall organization"/>
    <property type="evidence" value="ECO:0007669"/>
    <property type="project" value="UniProtKB-KW"/>
</dbReference>
<evidence type="ECO:0000256" key="6">
    <source>
        <dbReference type="ARBA" id="ARBA00023316"/>
    </source>
</evidence>
<dbReference type="AlphaFoldDB" id="A0A1H2J9S4"/>
<feature type="region of interest" description="Disordered" evidence="10">
    <location>
        <begin position="63"/>
        <end position="84"/>
    </location>
</feature>
<organism evidence="13 14">
    <name type="scientific">Gordonia westfalica</name>
    <dbReference type="NCBI Taxonomy" id="158898"/>
    <lineage>
        <taxon>Bacteria</taxon>
        <taxon>Bacillati</taxon>
        <taxon>Actinomycetota</taxon>
        <taxon>Actinomycetes</taxon>
        <taxon>Mycobacteriales</taxon>
        <taxon>Gordoniaceae</taxon>
        <taxon>Gordonia</taxon>
    </lineage>
</organism>
<keyword evidence="11" id="KW-1133">Transmembrane helix</keyword>
<dbReference type="GO" id="GO:0009002">
    <property type="term" value="F:serine-type D-Ala-D-Ala carboxypeptidase activity"/>
    <property type="evidence" value="ECO:0007669"/>
    <property type="project" value="InterPro"/>
</dbReference>
<accession>A0A1H2J9S4</accession>
<dbReference type="Proteomes" id="UP000183180">
    <property type="component" value="Unassembled WGS sequence"/>
</dbReference>
<feature type="active site" description="Acyl-ester intermediate" evidence="7">
    <location>
        <position position="141"/>
    </location>
</feature>
<evidence type="ECO:0000256" key="9">
    <source>
        <dbReference type="RuleBase" id="RU004016"/>
    </source>
</evidence>
<dbReference type="Gene3D" id="3.40.710.10">
    <property type="entry name" value="DD-peptidase/beta-lactamase superfamily"/>
    <property type="match status" value="1"/>
</dbReference>
<dbReference type="PRINTS" id="PR00725">
    <property type="entry name" value="DADACBPTASE1"/>
</dbReference>
<keyword evidence="4" id="KW-0133">Cell shape</keyword>
<keyword evidence="3" id="KW-0378">Hydrolase</keyword>
<dbReference type="STRING" id="158898.SAMN04488548_1341897"/>
<feature type="compositionally biased region" description="Low complexity" evidence="10">
    <location>
        <begin position="382"/>
        <end position="401"/>
    </location>
</feature>
<evidence type="ECO:0000256" key="4">
    <source>
        <dbReference type="ARBA" id="ARBA00022960"/>
    </source>
</evidence>
<dbReference type="GO" id="GO:0006508">
    <property type="term" value="P:proteolysis"/>
    <property type="evidence" value="ECO:0007669"/>
    <property type="project" value="InterPro"/>
</dbReference>
<evidence type="ECO:0000313" key="13">
    <source>
        <dbReference type="EMBL" id="SDU53214.1"/>
    </source>
</evidence>
<feature type="active site" evidence="7">
    <location>
        <position position="196"/>
    </location>
</feature>
<comment type="similarity">
    <text evidence="1 9">Belongs to the peptidase S11 family.</text>
</comment>
<evidence type="ECO:0000256" key="1">
    <source>
        <dbReference type="ARBA" id="ARBA00007164"/>
    </source>
</evidence>
<gene>
    <name evidence="13" type="ORF">SAMN04488548_1341897</name>
</gene>
<dbReference type="GO" id="GO:0008360">
    <property type="term" value="P:regulation of cell shape"/>
    <property type="evidence" value="ECO:0007669"/>
    <property type="project" value="UniProtKB-KW"/>
</dbReference>
<evidence type="ECO:0000313" key="14">
    <source>
        <dbReference type="Proteomes" id="UP000183180"/>
    </source>
</evidence>
<evidence type="ECO:0000256" key="2">
    <source>
        <dbReference type="ARBA" id="ARBA00022729"/>
    </source>
</evidence>
<keyword evidence="6" id="KW-0961">Cell wall biogenesis/degradation</keyword>
<evidence type="ECO:0000256" key="3">
    <source>
        <dbReference type="ARBA" id="ARBA00022801"/>
    </source>
</evidence>
<keyword evidence="13" id="KW-0121">Carboxypeptidase</keyword>
<sequence length="435" mass="45411">MTSGWTRRTASALVAALLCALLCVISLGPAGVGRAGAVPVPTGPSPVFTTPVTDHCPHKVGTPPAVDESEVVAPGSTTPPSLPVPTPAIGGDDLSYCGVVADPAAGPVPPRLTSAGWLIADLDSGHVLAAKDPHGRYRPASTIKVLLALIVLDELDLDATVVPTAEDWSTEGDSCGMGPGGHYTVRDLLTGLVMVSGNDCANALARELGGVETTLEKMNERARELGAADTRAASPSGLDAAGMSSSPYDLALIFRAAMAQETFRELIAKPTFRFPGYPRRPDVPGDKDHPAYDMYSSNRLLVDGYPGMLGGKTGYTDDARKTFVGAAERDGRRILIVQMFGLSVEGDMYSDQAREMFEYGFRTGPDVTVGRLVEPTGDEAAEPPARRAASSSDSHLASSGSDTASPMSVRVLIGLVSALAAVILLLLGLRLFGRR</sequence>
<evidence type="ECO:0000256" key="10">
    <source>
        <dbReference type="SAM" id="MobiDB-lite"/>
    </source>
</evidence>
<dbReference type="InterPro" id="IPR018044">
    <property type="entry name" value="Peptidase_S11"/>
</dbReference>
<keyword evidence="2" id="KW-0732">Signal</keyword>
<dbReference type="SUPFAM" id="SSF56601">
    <property type="entry name" value="beta-lactamase/transpeptidase-like"/>
    <property type="match status" value="1"/>
</dbReference>
<dbReference type="OrthoDB" id="3663940at2"/>
<reference evidence="13 14" key="1">
    <citation type="submission" date="2016-10" db="EMBL/GenBank/DDBJ databases">
        <authorList>
            <person name="de Groot N.N."/>
        </authorList>
    </citation>
    <scope>NUCLEOTIDE SEQUENCE [LARGE SCALE GENOMIC DNA]</scope>
    <source>
        <strain evidence="13 14">DSM 44215</strain>
    </source>
</reference>
<dbReference type="PANTHER" id="PTHR21581:SF33">
    <property type="entry name" value="D-ALANYL-D-ALANINE CARBOXYPEPTIDASE DACB"/>
    <property type="match status" value="1"/>
</dbReference>
<dbReference type="GO" id="GO:0009252">
    <property type="term" value="P:peptidoglycan biosynthetic process"/>
    <property type="evidence" value="ECO:0007669"/>
    <property type="project" value="UniProtKB-KW"/>
</dbReference>
<keyword evidence="11" id="KW-0472">Membrane</keyword>
<dbReference type="InterPro" id="IPR012338">
    <property type="entry name" value="Beta-lactam/transpept-like"/>
</dbReference>
<dbReference type="Pfam" id="PF00768">
    <property type="entry name" value="Peptidase_S11"/>
    <property type="match status" value="1"/>
</dbReference>
<evidence type="ECO:0000256" key="5">
    <source>
        <dbReference type="ARBA" id="ARBA00022984"/>
    </source>
</evidence>
<feature type="binding site" evidence="8">
    <location>
        <position position="312"/>
    </location>
    <ligand>
        <name>substrate</name>
    </ligand>
</feature>
<evidence type="ECO:0000259" key="12">
    <source>
        <dbReference type="Pfam" id="PF00768"/>
    </source>
</evidence>
<feature type="domain" description="Peptidase S11 D-alanyl-D-alanine carboxypeptidase A N-terminal" evidence="12">
    <location>
        <begin position="109"/>
        <end position="339"/>
    </location>
</feature>
<feature type="region of interest" description="Disordered" evidence="10">
    <location>
        <begin position="377"/>
        <end position="403"/>
    </location>
</feature>
<protein>
    <submittedName>
        <fullName evidence="13">D-alanyl-D-alanine carboxypeptidase (Penicillin-binding protein 5/6)</fullName>
    </submittedName>
</protein>
<evidence type="ECO:0000256" key="8">
    <source>
        <dbReference type="PIRSR" id="PIRSR618044-2"/>
    </source>
</evidence>
<name>A0A1H2J9S4_9ACTN</name>
<evidence type="ECO:0000256" key="11">
    <source>
        <dbReference type="SAM" id="Phobius"/>
    </source>
</evidence>
<keyword evidence="11" id="KW-0812">Transmembrane</keyword>
<keyword evidence="13" id="KW-0645">Protease</keyword>
<dbReference type="InterPro" id="IPR001967">
    <property type="entry name" value="Peptidase_S11_N"/>
</dbReference>
<feature type="transmembrane region" description="Helical" evidence="11">
    <location>
        <begin position="411"/>
        <end position="432"/>
    </location>
</feature>
<feature type="active site" description="Proton acceptor" evidence="7">
    <location>
        <position position="144"/>
    </location>
</feature>
<keyword evidence="5" id="KW-0573">Peptidoglycan synthesis</keyword>
<proteinExistence type="inferred from homology"/>
<dbReference type="RefSeq" id="WP_074852913.1">
    <property type="nucleotide sequence ID" value="NZ_FNLM01000034.1"/>
</dbReference>
<dbReference type="PANTHER" id="PTHR21581">
    <property type="entry name" value="D-ALANYL-D-ALANINE CARBOXYPEPTIDASE"/>
    <property type="match status" value="1"/>
</dbReference>
<evidence type="ECO:0000256" key="7">
    <source>
        <dbReference type="PIRSR" id="PIRSR618044-1"/>
    </source>
</evidence>
<dbReference type="EMBL" id="FNLM01000034">
    <property type="protein sequence ID" value="SDU53214.1"/>
    <property type="molecule type" value="Genomic_DNA"/>
</dbReference>